<dbReference type="SMART" id="SM00304">
    <property type="entry name" value="HAMP"/>
    <property type="match status" value="1"/>
</dbReference>
<reference evidence="15 16" key="1">
    <citation type="submission" date="2024-07" db="EMBL/GenBank/DDBJ databases">
        <authorList>
            <person name="Lee S."/>
            <person name="Kang M."/>
        </authorList>
    </citation>
    <scope>NUCLEOTIDE SEQUENCE [LARGE SCALE GENOMIC DNA]</scope>
    <source>
        <strain evidence="15 16">DS6</strain>
    </source>
</reference>
<keyword evidence="15" id="KW-0067">ATP-binding</keyword>
<dbReference type="Pfam" id="PF00512">
    <property type="entry name" value="HisKA"/>
    <property type="match status" value="1"/>
</dbReference>
<comment type="caution">
    <text evidence="15">The sequence shown here is derived from an EMBL/GenBank/DDBJ whole genome shotgun (WGS) entry which is preliminary data.</text>
</comment>
<keyword evidence="16" id="KW-1185">Reference proteome</keyword>
<comment type="subcellular location">
    <subcellularLocation>
        <location evidence="2">Cell membrane</location>
    </subcellularLocation>
</comment>
<evidence type="ECO:0000259" key="13">
    <source>
        <dbReference type="PROSITE" id="PS50109"/>
    </source>
</evidence>
<dbReference type="EMBL" id="JBFPJR010000059">
    <property type="protein sequence ID" value="MEX0429727.1"/>
    <property type="molecule type" value="Genomic_DNA"/>
</dbReference>
<evidence type="ECO:0000256" key="12">
    <source>
        <dbReference type="SAM" id="MobiDB-lite"/>
    </source>
</evidence>
<dbReference type="SUPFAM" id="SSF55874">
    <property type="entry name" value="ATPase domain of HSP90 chaperone/DNA topoisomerase II/histidine kinase"/>
    <property type="match status" value="1"/>
</dbReference>
<dbReference type="RefSeq" id="WP_367995693.1">
    <property type="nucleotide sequence ID" value="NZ_JBFPJR010000059.1"/>
</dbReference>
<gene>
    <name evidence="15" type="ORF">AB3X52_19080</name>
</gene>
<dbReference type="Pfam" id="PF02518">
    <property type="entry name" value="HATPase_c"/>
    <property type="match status" value="1"/>
</dbReference>
<dbReference type="InterPro" id="IPR005467">
    <property type="entry name" value="His_kinase_dom"/>
</dbReference>
<dbReference type="InterPro" id="IPR036097">
    <property type="entry name" value="HisK_dim/P_sf"/>
</dbReference>
<accession>A0ABV3T3F2</accession>
<evidence type="ECO:0000313" key="16">
    <source>
        <dbReference type="Proteomes" id="UP001556631"/>
    </source>
</evidence>
<dbReference type="GO" id="GO:0005524">
    <property type="term" value="F:ATP binding"/>
    <property type="evidence" value="ECO:0007669"/>
    <property type="project" value="UniProtKB-KW"/>
</dbReference>
<keyword evidence="6" id="KW-0812">Transmembrane</keyword>
<keyword evidence="15" id="KW-0547">Nucleotide-binding</keyword>
<dbReference type="Gene3D" id="3.30.565.10">
    <property type="entry name" value="Histidine kinase-like ATPase, C-terminal domain"/>
    <property type="match status" value="1"/>
</dbReference>
<dbReference type="EC" id="2.7.13.3" evidence="3"/>
<dbReference type="PRINTS" id="PR00344">
    <property type="entry name" value="BCTRLSENSOR"/>
</dbReference>
<sequence>MSLRARILLLATGVAALVIVLAAVPIALLLRQAAYDSAESDARDAAQSTADYVSTGRYDDSVLSQYLARLNARGPARVTVAMGDGDLLGASLPDGVLAAGRDHHRGATPRADDRDHDDLGQVSTAQVIDVDDGRLVRVDCRSTQGVAEVYALATDDSVRSTVVHRDLAVVGAGAVLLLLAAGAAEITSRRLARPLELTAQTAVRLSAGDLLARAPVEGPTEVARVAVELNALADRIDELLAQERETTADLSHRLRTPLTAVRLTVESLPEGERRHELEAQVAALERTLTQVIRAARRPQREGVHPRCDAAAVARERVAFWAPLAEDQGRTVTLTVPDGEVPVRAAAEDLATALDALIENVVAHTPEGTAFAVVVRDDGGHPVVEVLDDGPGIPPSALSRGRSDRGSTGLGLDIARSFAESTGGRLDLVSGHGSLGNGVRLTLPAPVAQPPHGKS</sequence>
<feature type="coiled-coil region" evidence="11">
    <location>
        <begin position="222"/>
        <end position="249"/>
    </location>
</feature>
<feature type="domain" description="HAMP" evidence="14">
    <location>
        <begin position="189"/>
        <end position="241"/>
    </location>
</feature>
<evidence type="ECO:0000313" key="15">
    <source>
        <dbReference type="EMBL" id="MEX0429727.1"/>
    </source>
</evidence>
<dbReference type="CDD" id="cd00082">
    <property type="entry name" value="HisKA"/>
    <property type="match status" value="1"/>
</dbReference>
<dbReference type="InterPro" id="IPR003594">
    <property type="entry name" value="HATPase_dom"/>
</dbReference>
<evidence type="ECO:0000256" key="10">
    <source>
        <dbReference type="ARBA" id="ARBA00023136"/>
    </source>
</evidence>
<evidence type="ECO:0000256" key="5">
    <source>
        <dbReference type="ARBA" id="ARBA00022679"/>
    </source>
</evidence>
<keyword evidence="4" id="KW-0597">Phosphoprotein</keyword>
<evidence type="ECO:0000256" key="3">
    <source>
        <dbReference type="ARBA" id="ARBA00012438"/>
    </source>
</evidence>
<keyword evidence="8" id="KW-1133">Transmembrane helix</keyword>
<evidence type="ECO:0000259" key="14">
    <source>
        <dbReference type="PROSITE" id="PS50885"/>
    </source>
</evidence>
<proteinExistence type="predicted"/>
<feature type="domain" description="Histidine kinase" evidence="13">
    <location>
        <begin position="249"/>
        <end position="446"/>
    </location>
</feature>
<dbReference type="PROSITE" id="PS50885">
    <property type="entry name" value="HAMP"/>
    <property type="match status" value="1"/>
</dbReference>
<dbReference type="Proteomes" id="UP001556631">
    <property type="component" value="Unassembled WGS sequence"/>
</dbReference>
<dbReference type="Gene3D" id="1.10.287.130">
    <property type="match status" value="1"/>
</dbReference>
<dbReference type="InterPro" id="IPR036890">
    <property type="entry name" value="HATPase_C_sf"/>
</dbReference>
<dbReference type="SMART" id="SM00388">
    <property type="entry name" value="HisKA"/>
    <property type="match status" value="1"/>
</dbReference>
<evidence type="ECO:0000256" key="6">
    <source>
        <dbReference type="ARBA" id="ARBA00022692"/>
    </source>
</evidence>
<evidence type="ECO:0000256" key="4">
    <source>
        <dbReference type="ARBA" id="ARBA00022553"/>
    </source>
</evidence>
<dbReference type="InterPro" id="IPR004358">
    <property type="entry name" value="Sig_transdc_His_kin-like_C"/>
</dbReference>
<evidence type="ECO:0000256" key="7">
    <source>
        <dbReference type="ARBA" id="ARBA00022777"/>
    </source>
</evidence>
<keyword evidence="7" id="KW-0418">Kinase</keyword>
<dbReference type="InterPro" id="IPR003660">
    <property type="entry name" value="HAMP_dom"/>
</dbReference>
<comment type="catalytic activity">
    <reaction evidence="1">
        <text>ATP + protein L-histidine = ADP + protein N-phospho-L-histidine.</text>
        <dbReference type="EC" id="2.7.13.3"/>
    </reaction>
</comment>
<evidence type="ECO:0000256" key="9">
    <source>
        <dbReference type="ARBA" id="ARBA00023012"/>
    </source>
</evidence>
<dbReference type="CDD" id="cd00075">
    <property type="entry name" value="HATPase"/>
    <property type="match status" value="1"/>
</dbReference>
<keyword evidence="11" id="KW-0175">Coiled coil</keyword>
<dbReference type="InterPro" id="IPR003661">
    <property type="entry name" value="HisK_dim/P_dom"/>
</dbReference>
<evidence type="ECO:0000256" key="2">
    <source>
        <dbReference type="ARBA" id="ARBA00004236"/>
    </source>
</evidence>
<dbReference type="InterPro" id="IPR050428">
    <property type="entry name" value="TCS_sensor_his_kinase"/>
</dbReference>
<dbReference type="PROSITE" id="PS50109">
    <property type="entry name" value="HIS_KIN"/>
    <property type="match status" value="1"/>
</dbReference>
<dbReference type="CDD" id="cd06225">
    <property type="entry name" value="HAMP"/>
    <property type="match status" value="1"/>
</dbReference>
<evidence type="ECO:0000256" key="8">
    <source>
        <dbReference type="ARBA" id="ARBA00022989"/>
    </source>
</evidence>
<evidence type="ECO:0000256" key="1">
    <source>
        <dbReference type="ARBA" id="ARBA00000085"/>
    </source>
</evidence>
<organism evidence="15 16">
    <name type="scientific">Nocardioides eburneus</name>
    <dbReference type="NCBI Taxonomy" id="3231482"/>
    <lineage>
        <taxon>Bacteria</taxon>
        <taxon>Bacillati</taxon>
        <taxon>Actinomycetota</taxon>
        <taxon>Actinomycetes</taxon>
        <taxon>Propionibacteriales</taxon>
        <taxon>Nocardioidaceae</taxon>
        <taxon>Nocardioides</taxon>
    </lineage>
</organism>
<dbReference type="SUPFAM" id="SSF47384">
    <property type="entry name" value="Homodimeric domain of signal transducing histidine kinase"/>
    <property type="match status" value="1"/>
</dbReference>
<dbReference type="PANTHER" id="PTHR45436">
    <property type="entry name" value="SENSOR HISTIDINE KINASE YKOH"/>
    <property type="match status" value="1"/>
</dbReference>
<evidence type="ECO:0000256" key="11">
    <source>
        <dbReference type="SAM" id="Coils"/>
    </source>
</evidence>
<name>A0ABV3T3F2_9ACTN</name>
<dbReference type="Pfam" id="PF00672">
    <property type="entry name" value="HAMP"/>
    <property type="match status" value="1"/>
</dbReference>
<dbReference type="SMART" id="SM00387">
    <property type="entry name" value="HATPase_c"/>
    <property type="match status" value="1"/>
</dbReference>
<protein>
    <recommendedName>
        <fullName evidence="3">histidine kinase</fullName>
        <ecNumber evidence="3">2.7.13.3</ecNumber>
    </recommendedName>
</protein>
<keyword evidence="10" id="KW-0472">Membrane</keyword>
<dbReference type="PANTHER" id="PTHR45436:SF5">
    <property type="entry name" value="SENSOR HISTIDINE KINASE TRCS"/>
    <property type="match status" value="1"/>
</dbReference>
<keyword evidence="9" id="KW-0902">Two-component regulatory system</keyword>
<keyword evidence="5" id="KW-0808">Transferase</keyword>
<feature type="region of interest" description="Disordered" evidence="12">
    <location>
        <begin position="386"/>
        <end position="406"/>
    </location>
</feature>